<dbReference type="EMBL" id="ML741891">
    <property type="protein sequence ID" value="KAE8320914.1"/>
    <property type="molecule type" value="Genomic_DNA"/>
</dbReference>
<evidence type="ECO:0000313" key="1">
    <source>
        <dbReference type="EMBL" id="KAE8320914.1"/>
    </source>
</evidence>
<accession>A0A5N6WJ58</accession>
<dbReference type="Proteomes" id="UP000325945">
    <property type="component" value="Unassembled WGS sequence"/>
</dbReference>
<keyword evidence="2" id="KW-1185">Reference proteome</keyword>
<dbReference type="InterPro" id="IPR011009">
    <property type="entry name" value="Kinase-like_dom_sf"/>
</dbReference>
<dbReference type="AlphaFoldDB" id="A0A5N6WJ58"/>
<evidence type="ECO:0000313" key="2">
    <source>
        <dbReference type="Proteomes" id="UP000325945"/>
    </source>
</evidence>
<dbReference type="SUPFAM" id="SSF56112">
    <property type="entry name" value="Protein kinase-like (PK-like)"/>
    <property type="match status" value="1"/>
</dbReference>
<name>A0A5N6WJ58_9EURO</name>
<evidence type="ECO:0008006" key="3">
    <source>
        <dbReference type="Google" id="ProtNLM"/>
    </source>
</evidence>
<organism evidence="1 2">
    <name type="scientific">Aspergillus sergii</name>
    <dbReference type="NCBI Taxonomy" id="1034303"/>
    <lineage>
        <taxon>Eukaryota</taxon>
        <taxon>Fungi</taxon>
        <taxon>Dikarya</taxon>
        <taxon>Ascomycota</taxon>
        <taxon>Pezizomycotina</taxon>
        <taxon>Eurotiomycetes</taxon>
        <taxon>Eurotiomycetidae</taxon>
        <taxon>Eurotiales</taxon>
        <taxon>Aspergillaceae</taxon>
        <taxon>Aspergillus</taxon>
        <taxon>Aspergillus subgen. Circumdati</taxon>
    </lineage>
</organism>
<dbReference type="Gene3D" id="1.10.510.10">
    <property type="entry name" value="Transferase(Phosphotransferase) domain 1"/>
    <property type="match status" value="1"/>
</dbReference>
<gene>
    <name evidence="1" type="ORF">BDV39DRAFT_212971</name>
</gene>
<protein>
    <recommendedName>
        <fullName evidence="3">Protein kinase domain-containing protein</fullName>
    </recommendedName>
</protein>
<sequence length="222" mass="26109">MGFTIHDVSFIKCEKESETSSIFQVSLQGRMCIMKVYHAFEKRSWYPTHREVDPFLCEYKAYTRLKERGLCEQGTIPDFYGVIEKIDPNQCRPHLNGFLEDELLPCAILLEYVPNMHEIHLTTYTEDRAATLLQILREIHKAWVYHGDPYPRNMMVQPETGRVLWIDFDRAQTFPTGPITDRQHGWMEDDTLMTVDLLDRLGQDVKTGKLERAYPYYYYGAP</sequence>
<reference evidence="2" key="1">
    <citation type="submission" date="2019-04" db="EMBL/GenBank/DDBJ databases">
        <title>Friends and foes A comparative genomics studyof 23 Aspergillus species from section Flavi.</title>
        <authorList>
            <consortium name="DOE Joint Genome Institute"/>
            <person name="Kjaerbolling I."/>
            <person name="Vesth T."/>
            <person name="Frisvad J.C."/>
            <person name="Nybo J.L."/>
            <person name="Theobald S."/>
            <person name="Kildgaard S."/>
            <person name="Isbrandt T."/>
            <person name="Kuo A."/>
            <person name="Sato A."/>
            <person name="Lyhne E.K."/>
            <person name="Kogle M.E."/>
            <person name="Wiebenga A."/>
            <person name="Kun R.S."/>
            <person name="Lubbers R.J."/>
            <person name="Makela M.R."/>
            <person name="Barry K."/>
            <person name="Chovatia M."/>
            <person name="Clum A."/>
            <person name="Daum C."/>
            <person name="Haridas S."/>
            <person name="He G."/>
            <person name="LaButti K."/>
            <person name="Lipzen A."/>
            <person name="Mondo S."/>
            <person name="Riley R."/>
            <person name="Salamov A."/>
            <person name="Simmons B.A."/>
            <person name="Magnuson J.K."/>
            <person name="Henrissat B."/>
            <person name="Mortensen U.H."/>
            <person name="Larsen T.O."/>
            <person name="Devries R.P."/>
            <person name="Grigoriev I.V."/>
            <person name="Machida M."/>
            <person name="Baker S.E."/>
            <person name="Andersen M.R."/>
        </authorList>
    </citation>
    <scope>NUCLEOTIDE SEQUENCE [LARGE SCALE GENOMIC DNA]</scope>
    <source>
        <strain evidence="2">CBS 130017</strain>
    </source>
</reference>
<dbReference type="Pfam" id="PF06293">
    <property type="entry name" value="Kdo"/>
    <property type="match status" value="1"/>
</dbReference>
<proteinExistence type="predicted"/>